<dbReference type="Gene3D" id="1.10.443.10">
    <property type="entry name" value="Intergrase catalytic core"/>
    <property type="match status" value="1"/>
</dbReference>
<dbReference type="InterPro" id="IPR011010">
    <property type="entry name" value="DNA_brk_join_enz"/>
</dbReference>
<dbReference type="InterPro" id="IPR050090">
    <property type="entry name" value="Tyrosine_recombinase_XerCD"/>
</dbReference>
<dbReference type="InterPro" id="IPR002104">
    <property type="entry name" value="Integrase_catalytic"/>
</dbReference>
<dbReference type="Pfam" id="PF00589">
    <property type="entry name" value="Phage_integrase"/>
    <property type="match status" value="1"/>
</dbReference>
<proteinExistence type="inferred from homology"/>
<dbReference type="GO" id="GO:0015074">
    <property type="term" value="P:DNA integration"/>
    <property type="evidence" value="ECO:0007669"/>
    <property type="project" value="InterPro"/>
</dbReference>
<dbReference type="PANTHER" id="PTHR30349:SF64">
    <property type="entry name" value="PROPHAGE INTEGRASE INTD-RELATED"/>
    <property type="match status" value="1"/>
</dbReference>
<accession>A0A6G1VLQ0</accession>
<dbReference type="RefSeq" id="WP_153090750.1">
    <property type="nucleotide sequence ID" value="NZ_VZAH01000078.1"/>
</dbReference>
<dbReference type="Proteomes" id="UP000477980">
    <property type="component" value="Unassembled WGS sequence"/>
</dbReference>
<feature type="domain" description="Tyr recombinase" evidence="4">
    <location>
        <begin position="208"/>
        <end position="390"/>
    </location>
</feature>
<organism evidence="5 6">
    <name type="scientific">Segatella copri</name>
    <dbReference type="NCBI Taxonomy" id="165179"/>
    <lineage>
        <taxon>Bacteria</taxon>
        <taxon>Pseudomonadati</taxon>
        <taxon>Bacteroidota</taxon>
        <taxon>Bacteroidia</taxon>
        <taxon>Bacteroidales</taxon>
        <taxon>Prevotellaceae</taxon>
        <taxon>Segatella</taxon>
    </lineage>
</organism>
<dbReference type="OrthoDB" id="1004050at2"/>
<evidence type="ECO:0000259" key="4">
    <source>
        <dbReference type="PROSITE" id="PS51898"/>
    </source>
</evidence>
<dbReference type="PANTHER" id="PTHR30349">
    <property type="entry name" value="PHAGE INTEGRASE-RELATED"/>
    <property type="match status" value="1"/>
</dbReference>
<dbReference type="EMBL" id="VZAH01000078">
    <property type="protein sequence ID" value="MQP14320.1"/>
    <property type="molecule type" value="Genomic_DNA"/>
</dbReference>
<evidence type="ECO:0000313" key="5">
    <source>
        <dbReference type="EMBL" id="MQP14320.1"/>
    </source>
</evidence>
<sequence>MAKKNYFSGLAGDDMHHVIAWKLPTFHQKSECYVSFSCFDPAIGKMHQKKIMLDHIKGKHNQRVYADQLMKRITQKLESGWNPWVVKDRPLEYTLFTTVLERYKRYLEKLCNEHSLRDDSYIDYSSRVRVMELWIEKKKIDIHFSYQFDRQFVSKFLDYVFIDRNNTIITRNNYLGWLRTFSSYLLERGYISRNPTEGFSRIRTRHMKEREVIPDDVMMQIRNYLFEKNRHFLLACEILHYLFVRPRELSYLKIEDFHLDAQTLSLHGSHTKNGNDAVITLPSHVIKLMIDLNVFSYPSHYYLFSDNFCPGETRKSEKSFRDYWGRNLRKALGFSDRYKFYSLKDTGITNMLKANADVLSVRDQARHSSILITDIYTPKDIKAANEYIKNYKGIL</sequence>
<comment type="similarity">
    <text evidence="1">Belongs to the 'phage' integrase family.</text>
</comment>
<keyword evidence="2" id="KW-0238">DNA-binding</keyword>
<dbReference type="CDD" id="cd00397">
    <property type="entry name" value="DNA_BRE_C"/>
    <property type="match status" value="1"/>
</dbReference>
<dbReference type="SUPFAM" id="SSF56349">
    <property type="entry name" value="DNA breaking-rejoining enzymes"/>
    <property type="match status" value="1"/>
</dbReference>
<dbReference type="PROSITE" id="PS51898">
    <property type="entry name" value="TYR_RECOMBINASE"/>
    <property type="match status" value="1"/>
</dbReference>
<dbReference type="Gene3D" id="1.10.150.130">
    <property type="match status" value="1"/>
</dbReference>
<evidence type="ECO:0000256" key="3">
    <source>
        <dbReference type="ARBA" id="ARBA00023172"/>
    </source>
</evidence>
<evidence type="ECO:0000256" key="1">
    <source>
        <dbReference type="ARBA" id="ARBA00008857"/>
    </source>
</evidence>
<evidence type="ECO:0000313" key="6">
    <source>
        <dbReference type="Proteomes" id="UP000477980"/>
    </source>
</evidence>
<protein>
    <submittedName>
        <fullName evidence="5">Site-specific integrase</fullName>
    </submittedName>
</protein>
<keyword evidence="3" id="KW-0233">DNA recombination</keyword>
<dbReference type="GO" id="GO:0006310">
    <property type="term" value="P:DNA recombination"/>
    <property type="evidence" value="ECO:0007669"/>
    <property type="project" value="UniProtKB-KW"/>
</dbReference>
<dbReference type="GO" id="GO:0003677">
    <property type="term" value="F:DNA binding"/>
    <property type="evidence" value="ECO:0007669"/>
    <property type="project" value="UniProtKB-KW"/>
</dbReference>
<reference evidence="5 6" key="1">
    <citation type="submission" date="2019-09" db="EMBL/GenBank/DDBJ databases">
        <title>Distinct polysaccharide growth profiles of human intestinal Prevotella copri isolates.</title>
        <authorList>
            <person name="Fehlner-Peach H."/>
            <person name="Magnabosco C."/>
            <person name="Raghavan V."/>
            <person name="Scher J.U."/>
            <person name="Tett A."/>
            <person name="Cox L.M."/>
            <person name="Gottsegen C."/>
            <person name="Watters A."/>
            <person name="Wiltshire- Gordon J.D."/>
            <person name="Segata N."/>
            <person name="Bonneau R."/>
            <person name="Littman D.R."/>
        </authorList>
    </citation>
    <scope>NUCLEOTIDE SEQUENCE [LARGE SCALE GENOMIC DNA]</scope>
    <source>
        <strain evidence="6">iAA917</strain>
    </source>
</reference>
<gene>
    <name evidence="5" type="ORF">F7D25_07830</name>
</gene>
<dbReference type="InterPro" id="IPR010998">
    <property type="entry name" value="Integrase_recombinase_N"/>
</dbReference>
<comment type="caution">
    <text evidence="5">The sequence shown here is derived from an EMBL/GenBank/DDBJ whole genome shotgun (WGS) entry which is preliminary data.</text>
</comment>
<dbReference type="AlphaFoldDB" id="A0A6G1VLQ0"/>
<evidence type="ECO:0000256" key="2">
    <source>
        <dbReference type="ARBA" id="ARBA00023125"/>
    </source>
</evidence>
<name>A0A6G1VLQ0_9BACT</name>
<dbReference type="InterPro" id="IPR013762">
    <property type="entry name" value="Integrase-like_cat_sf"/>
</dbReference>